<reference evidence="2 3" key="1">
    <citation type="submission" date="2020-02" db="EMBL/GenBank/DDBJ databases">
        <authorList>
            <person name="Ferguson B K."/>
        </authorList>
    </citation>
    <scope>NUCLEOTIDE SEQUENCE [LARGE SCALE GENOMIC DNA]</scope>
</reference>
<evidence type="ECO:0000313" key="2">
    <source>
        <dbReference type="EMBL" id="CAA9999850.1"/>
    </source>
</evidence>
<dbReference type="OrthoDB" id="5803434at2759"/>
<accession>A0A6H5GAB5</accession>
<protein>
    <submittedName>
        <fullName evidence="2">Uncharacterized protein</fullName>
    </submittedName>
</protein>
<dbReference type="EMBL" id="CADCXU010009062">
    <property type="protein sequence ID" value="CAA9999850.1"/>
    <property type="molecule type" value="Genomic_DNA"/>
</dbReference>
<evidence type="ECO:0000256" key="1">
    <source>
        <dbReference type="SAM" id="MobiDB-lite"/>
    </source>
</evidence>
<name>A0A6H5GAB5_9HEMI</name>
<feature type="region of interest" description="Disordered" evidence="1">
    <location>
        <begin position="87"/>
        <end position="106"/>
    </location>
</feature>
<gene>
    <name evidence="2" type="ORF">NTEN_LOCUS6084</name>
</gene>
<sequence>MILESELHLDKSITYLETCEKNELKLRKEIARSNNLRPFGDERLETLTERQAHAVASIATAHQEGSEISQRAVARAKLDVHCYKRQSERANAPPPPYTSNPSSPSPQLIMTKDNLVISFDGLMEEDCIYRTLGTYNHKPVGRYIIVFLRVLCSLKPAQAVPTRC</sequence>
<organism evidence="2 3">
    <name type="scientific">Nesidiocoris tenuis</name>
    <dbReference type="NCBI Taxonomy" id="355587"/>
    <lineage>
        <taxon>Eukaryota</taxon>
        <taxon>Metazoa</taxon>
        <taxon>Ecdysozoa</taxon>
        <taxon>Arthropoda</taxon>
        <taxon>Hexapoda</taxon>
        <taxon>Insecta</taxon>
        <taxon>Pterygota</taxon>
        <taxon>Neoptera</taxon>
        <taxon>Paraneoptera</taxon>
        <taxon>Hemiptera</taxon>
        <taxon>Heteroptera</taxon>
        <taxon>Panheteroptera</taxon>
        <taxon>Cimicomorpha</taxon>
        <taxon>Miridae</taxon>
        <taxon>Dicyphina</taxon>
        <taxon>Nesidiocoris</taxon>
    </lineage>
</organism>
<dbReference type="Proteomes" id="UP000479000">
    <property type="component" value="Unassembled WGS sequence"/>
</dbReference>
<keyword evidence="3" id="KW-1185">Reference proteome</keyword>
<evidence type="ECO:0000313" key="3">
    <source>
        <dbReference type="Proteomes" id="UP000479000"/>
    </source>
</evidence>
<dbReference type="AlphaFoldDB" id="A0A6H5GAB5"/>
<proteinExistence type="predicted"/>